<evidence type="ECO:0000313" key="2">
    <source>
        <dbReference type="EMBL" id="XDK25961.1"/>
    </source>
</evidence>
<accession>A0AB39HCD8</accession>
<evidence type="ECO:0000256" key="1">
    <source>
        <dbReference type="SAM" id="Phobius"/>
    </source>
</evidence>
<keyword evidence="1" id="KW-1133">Transmembrane helix</keyword>
<name>A0AB39HCD8_9VIBR</name>
<dbReference type="RefSeq" id="WP_306101379.1">
    <property type="nucleotide sequence ID" value="NZ_CP162601.1"/>
</dbReference>
<protein>
    <submittedName>
        <fullName evidence="2">Uncharacterized protein</fullName>
    </submittedName>
</protein>
<dbReference type="KEGG" id="vih:AB0763_04795"/>
<sequence>MKSNYLTIDLSIPLLAKGPKFLSHIVVINGNIAYLKPTISAMMFCIVYVVVGLFLIGLASFLLVSTRQIDLVIFLVGFGVAIATFGITLIQPFLRIASFDKERGVFKNRRDRQVKLCNIMSLQINEKKIQPKHALSYWCYELNLLTKGGRRINVLNHNNREQLFHDANVLSQFLKVSLHNYCQSETDESQP</sequence>
<feature type="transmembrane region" description="Helical" evidence="1">
    <location>
        <begin position="39"/>
        <end position="64"/>
    </location>
</feature>
<dbReference type="EMBL" id="CP162601">
    <property type="protein sequence ID" value="XDK25961.1"/>
    <property type="molecule type" value="Genomic_DNA"/>
</dbReference>
<keyword evidence="1" id="KW-0472">Membrane</keyword>
<feature type="transmembrane region" description="Helical" evidence="1">
    <location>
        <begin position="71"/>
        <end position="94"/>
    </location>
</feature>
<gene>
    <name evidence="2" type="ORF">AB0763_04795</name>
</gene>
<keyword evidence="1" id="KW-0812">Transmembrane</keyword>
<dbReference type="AlphaFoldDB" id="A0AB39HCD8"/>
<reference evidence="2" key="1">
    <citation type="submission" date="2024-07" db="EMBL/GenBank/DDBJ databases">
        <title>Genome Analysis of a Potential Novel Vibrio Species Secreting pH- and Thermo-stable Alginate Lyase and its Application in Producing Alginate Oligosaccharides.</title>
        <authorList>
            <person name="Huang H."/>
            <person name="Bao K."/>
        </authorList>
    </citation>
    <scope>NUCLEOTIDE SEQUENCE</scope>
    <source>
        <strain evidence="2">HB236076</strain>
    </source>
</reference>
<proteinExistence type="predicted"/>
<organism evidence="2">
    <name type="scientific">Vibrio sp. HB236076</name>
    <dbReference type="NCBI Taxonomy" id="3232307"/>
    <lineage>
        <taxon>Bacteria</taxon>
        <taxon>Pseudomonadati</taxon>
        <taxon>Pseudomonadota</taxon>
        <taxon>Gammaproteobacteria</taxon>
        <taxon>Vibrionales</taxon>
        <taxon>Vibrionaceae</taxon>
        <taxon>Vibrio</taxon>
    </lineage>
</organism>